<accession>A0A645H1S0</accession>
<proteinExistence type="predicted"/>
<gene>
    <name evidence="1" type="ORF">SDC9_180460</name>
</gene>
<dbReference type="SUPFAM" id="SSF53850">
    <property type="entry name" value="Periplasmic binding protein-like II"/>
    <property type="match status" value="1"/>
</dbReference>
<sequence>MNNIVDGKFNLGIIRYQVAHEQYFQDFLAEKQLCSDMIWEFEYLVLMSRSHKLANEPVVNTDDLRHSIEIVHGDTVIPYLSLGKDKAQPGKSLRKRIYLYERGNQFELLSNILETFMWVSPIPKDMLGRFSLVQRKCDFPGNKYKDMLIYQKGYHFSELDKRFIDKIYASKNEVSFKEYN</sequence>
<organism evidence="1">
    <name type="scientific">bioreactor metagenome</name>
    <dbReference type="NCBI Taxonomy" id="1076179"/>
    <lineage>
        <taxon>unclassified sequences</taxon>
        <taxon>metagenomes</taxon>
        <taxon>ecological metagenomes</taxon>
    </lineage>
</organism>
<protein>
    <recommendedName>
        <fullName evidence="2">LysR substrate-binding domain-containing protein</fullName>
    </recommendedName>
</protein>
<evidence type="ECO:0000313" key="1">
    <source>
        <dbReference type="EMBL" id="MPN32977.1"/>
    </source>
</evidence>
<name>A0A645H1S0_9ZZZZ</name>
<comment type="caution">
    <text evidence="1">The sequence shown here is derived from an EMBL/GenBank/DDBJ whole genome shotgun (WGS) entry which is preliminary data.</text>
</comment>
<dbReference type="EMBL" id="VSSQ01085265">
    <property type="protein sequence ID" value="MPN32977.1"/>
    <property type="molecule type" value="Genomic_DNA"/>
</dbReference>
<reference evidence="1" key="1">
    <citation type="submission" date="2019-08" db="EMBL/GenBank/DDBJ databases">
        <authorList>
            <person name="Kucharzyk K."/>
            <person name="Murdoch R.W."/>
            <person name="Higgins S."/>
            <person name="Loffler F."/>
        </authorList>
    </citation>
    <scope>NUCLEOTIDE SEQUENCE</scope>
</reference>
<evidence type="ECO:0008006" key="2">
    <source>
        <dbReference type="Google" id="ProtNLM"/>
    </source>
</evidence>
<dbReference type="AlphaFoldDB" id="A0A645H1S0"/>